<feature type="binding site" evidence="2">
    <location>
        <position position="420"/>
    </location>
    <ligand>
        <name>Zn(2+)</name>
        <dbReference type="ChEBI" id="CHEBI:29105"/>
        <note>catalytic</note>
    </ligand>
</feature>
<gene>
    <name evidence="4" type="primary">ADAM8</name>
    <name evidence="4" type="ORF">P7K49_024803</name>
</gene>
<evidence type="ECO:0000313" key="5">
    <source>
        <dbReference type="Proteomes" id="UP001266305"/>
    </source>
</evidence>
<dbReference type="Pfam" id="PF01562">
    <property type="entry name" value="Pep_M12B_propep"/>
    <property type="match status" value="1"/>
</dbReference>
<dbReference type="InterPro" id="IPR001590">
    <property type="entry name" value="Peptidase_M12B"/>
</dbReference>
<evidence type="ECO:0000259" key="3">
    <source>
        <dbReference type="PROSITE" id="PS50215"/>
    </source>
</evidence>
<comment type="caution">
    <text evidence="4">The sequence shown here is derived from an EMBL/GenBank/DDBJ whole genome shotgun (WGS) entry which is preliminary data.</text>
</comment>
<feature type="binding site" evidence="2">
    <location>
        <position position="424"/>
    </location>
    <ligand>
        <name>Zn(2+)</name>
        <dbReference type="ChEBI" id="CHEBI:29105"/>
        <note>catalytic</note>
    </ligand>
</feature>
<dbReference type="Pfam" id="PF01421">
    <property type="entry name" value="Reprolysin"/>
    <property type="match status" value="1"/>
</dbReference>
<keyword evidence="2" id="KW-0862">Zinc</keyword>
<proteinExistence type="predicted"/>
<evidence type="ECO:0000313" key="4">
    <source>
        <dbReference type="EMBL" id="KAK2099352.1"/>
    </source>
</evidence>
<keyword evidence="1" id="KW-1015">Disulfide bond</keyword>
<dbReference type="PROSITE" id="PS50215">
    <property type="entry name" value="ADAM_MEPRO"/>
    <property type="match status" value="1"/>
</dbReference>
<keyword evidence="4" id="KW-0645">Protease</keyword>
<comment type="caution">
    <text evidence="2">Lacks conserved residue(s) required for the propagation of feature annotation.</text>
</comment>
<feature type="domain" description="Peptidase M12B" evidence="3">
    <location>
        <begin position="286"/>
        <end position="455"/>
    </location>
</feature>
<dbReference type="InterPro" id="IPR024079">
    <property type="entry name" value="MetalloPept_cat_dom_sf"/>
</dbReference>
<dbReference type="InterPro" id="IPR002870">
    <property type="entry name" value="Peptidase_M12B_N"/>
</dbReference>
<dbReference type="SUPFAM" id="SSF55486">
    <property type="entry name" value="Metalloproteases ('zincins'), catalytic domain"/>
    <property type="match status" value="1"/>
</dbReference>
<evidence type="ECO:0000256" key="2">
    <source>
        <dbReference type="PROSITE-ProRule" id="PRU00276"/>
    </source>
</evidence>
<keyword evidence="2" id="KW-0479">Metal-binding</keyword>
<name>A0ABQ9USU5_SAGOE</name>
<keyword evidence="4" id="KW-0378">Hydrolase</keyword>
<accession>A0ABQ9USU5</accession>
<evidence type="ECO:0000256" key="1">
    <source>
        <dbReference type="ARBA" id="ARBA00023157"/>
    </source>
</evidence>
<keyword evidence="5" id="KW-1185">Reference proteome</keyword>
<dbReference type="Gene3D" id="3.40.390.10">
    <property type="entry name" value="Collagenase (Catalytic Domain)"/>
    <property type="match status" value="1"/>
</dbReference>
<feature type="active site" evidence="2">
    <location>
        <position position="421"/>
    </location>
</feature>
<sequence length="455" mass="49032">MVPSRPWAPLEQYEVVLPRRLLGPRARRSLPSHSGLYPERVSYVLAATGSSFTLHLRKNRDLLGSGYTETYTAANGSEVTEQPRGQDLCFYQGHVEGHADSAASISTCLGLRWAFRVTQRGLLRGPAKPKKLSLLYPRARITPGAAGGRAGGAVGNGLHLLGPATLQPMADPAPVALRGFFQVGSDLHLIEPLDEGGEGGRHAVYPAEQLLQTAGTCGVSNDTLGRLLGPRTAAVFRSRPGVSTSVSAFTWPSSPAGSPCAACCPPCGHAAQPGADLDPLSFRDTRYVELYVVVDNAEFQQVGSEAAVRHRVLEVVNHVDKLYQKLNIRVVLVGLEIWNGQDRFHVSPNFSVTLENLLAWRARGLTQRHPHDNVQLITAVDFTGDTVGFAKVSAMCSHSSGAVNQDHSKNPVGVACTMAHEMGHNLGMDHDEQVHGCRCREPSEGMHCVMAGRIR</sequence>
<organism evidence="4 5">
    <name type="scientific">Saguinus oedipus</name>
    <name type="common">Cotton-top tamarin</name>
    <name type="synonym">Oedipomidas oedipus</name>
    <dbReference type="NCBI Taxonomy" id="9490"/>
    <lineage>
        <taxon>Eukaryota</taxon>
        <taxon>Metazoa</taxon>
        <taxon>Chordata</taxon>
        <taxon>Craniata</taxon>
        <taxon>Vertebrata</taxon>
        <taxon>Euteleostomi</taxon>
        <taxon>Mammalia</taxon>
        <taxon>Eutheria</taxon>
        <taxon>Euarchontoglires</taxon>
        <taxon>Primates</taxon>
        <taxon>Haplorrhini</taxon>
        <taxon>Platyrrhini</taxon>
        <taxon>Cebidae</taxon>
        <taxon>Callitrichinae</taxon>
        <taxon>Saguinus</taxon>
    </lineage>
</organism>
<protein>
    <submittedName>
        <fullName evidence="4">Disintegrin and metalloproteinase domain-containing protein 8</fullName>
    </submittedName>
</protein>
<dbReference type="EMBL" id="JASSZA010000011">
    <property type="protein sequence ID" value="KAK2099352.1"/>
    <property type="molecule type" value="Genomic_DNA"/>
</dbReference>
<feature type="binding site" evidence="2">
    <location>
        <position position="430"/>
    </location>
    <ligand>
        <name>Zn(2+)</name>
        <dbReference type="ChEBI" id="CHEBI:29105"/>
        <note>catalytic</note>
    </ligand>
</feature>
<dbReference type="PANTHER" id="PTHR11905">
    <property type="entry name" value="ADAM A DISINTEGRIN AND METALLOPROTEASE DOMAIN"/>
    <property type="match status" value="1"/>
</dbReference>
<keyword evidence="4" id="KW-0482">Metalloprotease</keyword>
<dbReference type="Proteomes" id="UP001266305">
    <property type="component" value="Unassembled WGS sequence"/>
</dbReference>
<reference evidence="4 5" key="1">
    <citation type="submission" date="2023-05" db="EMBL/GenBank/DDBJ databases">
        <title>B98-5 Cell Line De Novo Hybrid Assembly: An Optical Mapping Approach.</title>
        <authorList>
            <person name="Kananen K."/>
            <person name="Auerbach J.A."/>
            <person name="Kautto E."/>
            <person name="Blachly J.S."/>
        </authorList>
    </citation>
    <scope>NUCLEOTIDE SEQUENCE [LARGE SCALE GENOMIC DNA]</scope>
    <source>
        <strain evidence="4">B95-8</strain>
        <tissue evidence="4">Cell line</tissue>
    </source>
</reference>
<dbReference type="GO" id="GO:0008237">
    <property type="term" value="F:metallopeptidase activity"/>
    <property type="evidence" value="ECO:0007669"/>
    <property type="project" value="UniProtKB-KW"/>
</dbReference>
<dbReference type="PANTHER" id="PTHR11905:SF20">
    <property type="entry name" value="DISINTEGRIN AND METALLOPROTEINASE DOMAIN-CONTAINING PROTEIN 8"/>
    <property type="match status" value="1"/>
</dbReference>
<dbReference type="InterPro" id="IPR034027">
    <property type="entry name" value="Reprolysin_adamalysin"/>
</dbReference>
<dbReference type="CDD" id="cd04269">
    <property type="entry name" value="ZnMc_adamalysin_II_like"/>
    <property type="match status" value="1"/>
</dbReference>